<accession>A0A9D6V8B3</accession>
<protein>
    <submittedName>
        <fullName evidence="6">Class I SAM-dependent methyltransferase</fullName>
    </submittedName>
</protein>
<gene>
    <name evidence="6" type="ORF">HY912_24090</name>
</gene>
<organism evidence="6 7">
    <name type="scientific">Desulfomonile tiedjei</name>
    <dbReference type="NCBI Taxonomy" id="2358"/>
    <lineage>
        <taxon>Bacteria</taxon>
        <taxon>Pseudomonadati</taxon>
        <taxon>Thermodesulfobacteriota</taxon>
        <taxon>Desulfomonilia</taxon>
        <taxon>Desulfomonilales</taxon>
        <taxon>Desulfomonilaceae</taxon>
        <taxon>Desulfomonile</taxon>
    </lineage>
</organism>
<evidence type="ECO:0000256" key="2">
    <source>
        <dbReference type="ARBA" id="ARBA00022552"/>
    </source>
</evidence>
<keyword evidence="5" id="KW-0949">S-adenosyl-L-methionine</keyword>
<evidence type="ECO:0000256" key="1">
    <source>
        <dbReference type="ARBA" id="ARBA00022490"/>
    </source>
</evidence>
<dbReference type="AlphaFoldDB" id="A0A9D6V8B3"/>
<evidence type="ECO:0000256" key="5">
    <source>
        <dbReference type="ARBA" id="ARBA00022691"/>
    </source>
</evidence>
<keyword evidence="2" id="KW-0698">rRNA processing</keyword>
<dbReference type="InterPro" id="IPR029063">
    <property type="entry name" value="SAM-dependent_MTases_sf"/>
</dbReference>
<dbReference type="SUPFAM" id="SSF53335">
    <property type="entry name" value="S-adenosyl-L-methionine-dependent methyltransferases"/>
    <property type="match status" value="1"/>
</dbReference>
<reference evidence="6" key="1">
    <citation type="submission" date="2020-07" db="EMBL/GenBank/DDBJ databases">
        <title>Huge and variable diversity of episymbiotic CPR bacteria and DPANN archaea in groundwater ecosystems.</title>
        <authorList>
            <person name="He C.Y."/>
            <person name="Keren R."/>
            <person name="Whittaker M."/>
            <person name="Farag I.F."/>
            <person name="Doudna J."/>
            <person name="Cate J.H.D."/>
            <person name="Banfield J.F."/>
        </authorList>
    </citation>
    <scope>NUCLEOTIDE SEQUENCE</scope>
    <source>
        <strain evidence="6">NC_groundwater_1664_Pr3_B-0.1um_52_9</strain>
    </source>
</reference>
<name>A0A9D6V8B3_9BACT</name>
<dbReference type="PANTHER" id="PTHR31760">
    <property type="entry name" value="S-ADENOSYL-L-METHIONINE-DEPENDENT METHYLTRANSFERASES SUPERFAMILY PROTEIN"/>
    <property type="match status" value="1"/>
</dbReference>
<keyword evidence="1" id="KW-0963">Cytoplasm</keyword>
<dbReference type="GO" id="GO:0005829">
    <property type="term" value="C:cytosol"/>
    <property type="evidence" value="ECO:0007669"/>
    <property type="project" value="TreeGrafter"/>
</dbReference>
<sequence>MALHMELLSEWGKKINLTTVREPLEIAVLHFLDSLTVFKVLPRGLSFNLLDVGSGAGFP</sequence>
<proteinExistence type="predicted"/>
<keyword evidence="4" id="KW-0808">Transferase</keyword>
<comment type="caution">
    <text evidence="6">The sequence shown here is derived from an EMBL/GenBank/DDBJ whole genome shotgun (WGS) entry which is preliminary data.</text>
</comment>
<dbReference type="InterPro" id="IPR003682">
    <property type="entry name" value="rRNA_ssu_MeTfrase_G"/>
</dbReference>
<evidence type="ECO:0000313" key="6">
    <source>
        <dbReference type="EMBL" id="MBI5252588.1"/>
    </source>
</evidence>
<evidence type="ECO:0000256" key="4">
    <source>
        <dbReference type="ARBA" id="ARBA00022679"/>
    </source>
</evidence>
<evidence type="ECO:0000256" key="3">
    <source>
        <dbReference type="ARBA" id="ARBA00022603"/>
    </source>
</evidence>
<dbReference type="PANTHER" id="PTHR31760:SF0">
    <property type="entry name" value="S-ADENOSYL-L-METHIONINE-DEPENDENT METHYLTRANSFERASES SUPERFAMILY PROTEIN"/>
    <property type="match status" value="1"/>
</dbReference>
<dbReference type="EMBL" id="JACRDE010000625">
    <property type="protein sequence ID" value="MBI5252588.1"/>
    <property type="molecule type" value="Genomic_DNA"/>
</dbReference>
<keyword evidence="3 6" id="KW-0489">Methyltransferase</keyword>
<feature type="non-terminal residue" evidence="6">
    <location>
        <position position="59"/>
    </location>
</feature>
<dbReference type="Gene3D" id="3.40.50.150">
    <property type="entry name" value="Vaccinia Virus protein VP39"/>
    <property type="match status" value="1"/>
</dbReference>
<dbReference type="GO" id="GO:0070043">
    <property type="term" value="F:rRNA (guanine-N7-)-methyltransferase activity"/>
    <property type="evidence" value="ECO:0007669"/>
    <property type="project" value="TreeGrafter"/>
</dbReference>
<dbReference type="Proteomes" id="UP000807825">
    <property type="component" value="Unassembled WGS sequence"/>
</dbReference>
<evidence type="ECO:0000313" key="7">
    <source>
        <dbReference type="Proteomes" id="UP000807825"/>
    </source>
</evidence>
<dbReference type="Pfam" id="PF02527">
    <property type="entry name" value="GidB"/>
    <property type="match status" value="1"/>
</dbReference>